<dbReference type="InterPro" id="IPR052337">
    <property type="entry name" value="SAT4-like"/>
</dbReference>
<sequence>MAPIQNYGPLISVIIWFFCFFCGAFLALGRYAKLSQGKKLWWDDCIVMFSWTCLFVESIITQMSINIGFGRHYYSIHPQANLLTIALYASVGASVSCFASATSKVASGVTLLRLTSGWYKVFVWFAVVTLTVFMLPSASITWLKCHPLEKNFNRQMEGACWDKSITLNYGILSAAWCAFMNFALALIPWKLIWKMRLERHDKICVCFALSLEWLPGVCVIRGVYLVQLEEGDFFFNGKDVTIWTAVETATAIIGSSIPNSNQNSDDVELNTYHRTIGPVVVAGTLDMQGTESTCGMTTDIKELEAGGMAQETDNHHEGATQEKPVDRESQTLDRTEAAAKSHEAYV</sequence>
<protein>
    <recommendedName>
        <fullName evidence="8">Rhodopsin domain-containing protein</fullName>
    </recommendedName>
</protein>
<dbReference type="OMA" id="WCAAADF"/>
<comment type="caution">
    <text evidence="9">The sequence shown here is derived from an EMBL/GenBank/DDBJ whole genome shotgun (WGS) entry which is preliminary data.</text>
</comment>
<evidence type="ECO:0000256" key="5">
    <source>
        <dbReference type="ARBA" id="ARBA00038359"/>
    </source>
</evidence>
<comment type="similarity">
    <text evidence="5">Belongs to the SAT4 family.</text>
</comment>
<accession>A0A066XJB2</accession>
<feature type="transmembrane region" description="Helical" evidence="7">
    <location>
        <begin position="40"/>
        <end position="60"/>
    </location>
</feature>
<dbReference type="OrthoDB" id="5417887at2759"/>
<feature type="transmembrane region" description="Helical" evidence="7">
    <location>
        <begin position="121"/>
        <end position="143"/>
    </location>
</feature>
<evidence type="ECO:0000256" key="1">
    <source>
        <dbReference type="ARBA" id="ARBA00004141"/>
    </source>
</evidence>
<feature type="compositionally biased region" description="Basic and acidic residues" evidence="6">
    <location>
        <begin position="312"/>
        <end position="346"/>
    </location>
</feature>
<evidence type="ECO:0000256" key="7">
    <source>
        <dbReference type="SAM" id="Phobius"/>
    </source>
</evidence>
<dbReference type="HOGENOM" id="CLU_028200_3_0_1"/>
<proteinExistence type="inferred from homology"/>
<evidence type="ECO:0000256" key="6">
    <source>
        <dbReference type="SAM" id="MobiDB-lite"/>
    </source>
</evidence>
<feature type="transmembrane region" description="Helical" evidence="7">
    <location>
        <begin position="171"/>
        <end position="192"/>
    </location>
</feature>
<keyword evidence="2 7" id="KW-0812">Transmembrane</keyword>
<organism evidence="9 10">
    <name type="scientific">Colletotrichum sublineola</name>
    <name type="common">Sorghum anthracnose fungus</name>
    <dbReference type="NCBI Taxonomy" id="1173701"/>
    <lineage>
        <taxon>Eukaryota</taxon>
        <taxon>Fungi</taxon>
        <taxon>Dikarya</taxon>
        <taxon>Ascomycota</taxon>
        <taxon>Pezizomycotina</taxon>
        <taxon>Sordariomycetes</taxon>
        <taxon>Hypocreomycetidae</taxon>
        <taxon>Glomerellales</taxon>
        <taxon>Glomerellaceae</taxon>
        <taxon>Colletotrichum</taxon>
        <taxon>Colletotrichum graminicola species complex</taxon>
    </lineage>
</organism>
<dbReference type="eggNOG" id="ENOG502SHZD">
    <property type="taxonomic scope" value="Eukaryota"/>
</dbReference>
<dbReference type="PANTHER" id="PTHR33048">
    <property type="entry name" value="PTH11-LIKE INTEGRAL MEMBRANE PROTEIN (AFU_ORTHOLOGUE AFUA_5G11245)"/>
    <property type="match status" value="1"/>
</dbReference>
<evidence type="ECO:0000256" key="4">
    <source>
        <dbReference type="ARBA" id="ARBA00023136"/>
    </source>
</evidence>
<keyword evidence="3 7" id="KW-1133">Transmembrane helix</keyword>
<dbReference type="Pfam" id="PF20684">
    <property type="entry name" value="Fung_rhodopsin"/>
    <property type="match status" value="1"/>
</dbReference>
<evidence type="ECO:0000256" key="2">
    <source>
        <dbReference type="ARBA" id="ARBA00022692"/>
    </source>
</evidence>
<reference evidence="10" key="1">
    <citation type="journal article" date="2014" name="Genome Announc.">
        <title>Draft genome sequence of Colletotrichum sublineola, a destructive pathogen of cultivated sorghum.</title>
        <authorList>
            <person name="Baroncelli R."/>
            <person name="Sanz-Martin J.M."/>
            <person name="Rech G.E."/>
            <person name="Sukno S.A."/>
            <person name="Thon M.R."/>
        </authorList>
    </citation>
    <scope>NUCLEOTIDE SEQUENCE [LARGE SCALE GENOMIC DNA]</scope>
    <source>
        <strain evidence="10">TX430BB</strain>
    </source>
</reference>
<keyword evidence="10" id="KW-1185">Reference proteome</keyword>
<dbReference type="AlphaFoldDB" id="A0A066XJB2"/>
<evidence type="ECO:0000259" key="8">
    <source>
        <dbReference type="Pfam" id="PF20684"/>
    </source>
</evidence>
<feature type="transmembrane region" description="Helical" evidence="7">
    <location>
        <begin position="80"/>
        <end position="101"/>
    </location>
</feature>
<evidence type="ECO:0000313" key="10">
    <source>
        <dbReference type="Proteomes" id="UP000027238"/>
    </source>
</evidence>
<feature type="transmembrane region" description="Helical" evidence="7">
    <location>
        <begin position="6"/>
        <end position="28"/>
    </location>
</feature>
<dbReference type="EMBL" id="JMSE01000783">
    <property type="protein sequence ID" value="KDN67724.1"/>
    <property type="molecule type" value="Genomic_DNA"/>
</dbReference>
<name>A0A066XJB2_COLSU</name>
<dbReference type="STRING" id="1173701.A0A066XJB2"/>
<dbReference type="PANTHER" id="PTHR33048:SF42">
    <property type="entry name" value="INTEGRAL MEMBRANE PROTEIN"/>
    <property type="match status" value="1"/>
</dbReference>
<feature type="region of interest" description="Disordered" evidence="6">
    <location>
        <begin position="309"/>
        <end position="346"/>
    </location>
</feature>
<evidence type="ECO:0000313" key="9">
    <source>
        <dbReference type="EMBL" id="KDN67724.1"/>
    </source>
</evidence>
<comment type="subcellular location">
    <subcellularLocation>
        <location evidence="1">Membrane</location>
        <topology evidence="1">Multi-pass membrane protein</topology>
    </subcellularLocation>
</comment>
<dbReference type="InterPro" id="IPR049326">
    <property type="entry name" value="Rhodopsin_dom_fungi"/>
</dbReference>
<feature type="domain" description="Rhodopsin" evidence="8">
    <location>
        <begin position="31"/>
        <end position="260"/>
    </location>
</feature>
<dbReference type="Proteomes" id="UP000027238">
    <property type="component" value="Unassembled WGS sequence"/>
</dbReference>
<keyword evidence="4 7" id="KW-0472">Membrane</keyword>
<evidence type="ECO:0000256" key="3">
    <source>
        <dbReference type="ARBA" id="ARBA00022989"/>
    </source>
</evidence>
<gene>
    <name evidence="9" type="ORF">CSUB01_10646</name>
</gene>
<dbReference type="GO" id="GO:0016020">
    <property type="term" value="C:membrane"/>
    <property type="evidence" value="ECO:0007669"/>
    <property type="project" value="UniProtKB-SubCell"/>
</dbReference>